<gene>
    <name evidence="1" type="ORF">GM661_15925</name>
</gene>
<reference evidence="1" key="1">
    <citation type="submission" date="2019-12" db="EMBL/GenBank/DDBJ databases">
        <authorList>
            <person name="zhang j."/>
            <person name="sun C.M."/>
        </authorList>
    </citation>
    <scope>NUCLEOTIDE SEQUENCE</scope>
    <source>
        <strain evidence="1">NS-1</strain>
    </source>
</reference>
<dbReference type="EMBL" id="CP046640">
    <property type="protein sequence ID" value="QTL99335.1"/>
    <property type="molecule type" value="Genomic_DNA"/>
</dbReference>
<evidence type="ECO:0000313" key="2">
    <source>
        <dbReference type="Proteomes" id="UP000665020"/>
    </source>
</evidence>
<sequence>MYLVVTKDGDRQRCHFKISLTGRDRDVKIYLVAAKSGKKLELISRL</sequence>
<dbReference type="Proteomes" id="UP000665020">
    <property type="component" value="Chromosome"/>
</dbReference>
<dbReference type="AlphaFoldDB" id="A0A8A7KGX5"/>
<proteinExistence type="predicted"/>
<keyword evidence="2" id="KW-1185">Reference proteome</keyword>
<accession>A0A8A7KGX5</accession>
<dbReference type="RefSeq" id="WP_230867694.1">
    <property type="nucleotide sequence ID" value="NZ_CP046640.1"/>
</dbReference>
<name>A0A8A7KGX5_9FIRM</name>
<dbReference type="KEGG" id="ifn:GM661_15925"/>
<evidence type="ECO:0000313" key="1">
    <source>
        <dbReference type="EMBL" id="QTL99335.1"/>
    </source>
</evidence>
<organism evidence="1 2">
    <name type="scientific">Iocasia fonsfrigidae</name>
    <dbReference type="NCBI Taxonomy" id="2682810"/>
    <lineage>
        <taxon>Bacteria</taxon>
        <taxon>Bacillati</taxon>
        <taxon>Bacillota</taxon>
        <taxon>Clostridia</taxon>
        <taxon>Halanaerobiales</taxon>
        <taxon>Halanaerobiaceae</taxon>
        <taxon>Iocasia</taxon>
    </lineage>
</organism>
<protein>
    <submittedName>
        <fullName evidence="1">Uncharacterized protein</fullName>
    </submittedName>
</protein>